<dbReference type="EC" id="2.7.10.1" evidence="2"/>
<keyword evidence="13" id="KW-0479">Metal-binding</keyword>
<evidence type="ECO:0000256" key="7">
    <source>
        <dbReference type="ARBA" id="ARBA00023170"/>
    </source>
</evidence>
<feature type="binding site" evidence="13">
    <location>
        <position position="814"/>
    </location>
    <ligand>
        <name>Mg(2+)</name>
        <dbReference type="ChEBI" id="CHEBI:18420"/>
    </ligand>
</feature>
<dbReference type="Proteomes" id="UP001054837">
    <property type="component" value="Unassembled WGS sequence"/>
</dbReference>
<feature type="domain" description="Protein kinase" evidence="18">
    <location>
        <begin position="844"/>
        <end position="1221"/>
    </location>
</feature>
<feature type="domain" description="Ig-like" evidence="19">
    <location>
        <begin position="435"/>
        <end position="549"/>
    </location>
</feature>
<gene>
    <name evidence="20" type="primary">flt4</name>
    <name evidence="20" type="ORF">CDAR_100421</name>
</gene>
<evidence type="ECO:0000256" key="12">
    <source>
        <dbReference type="PIRSR" id="PIRSR000615-2"/>
    </source>
</evidence>
<evidence type="ECO:0000259" key="19">
    <source>
        <dbReference type="PROSITE" id="PS50835"/>
    </source>
</evidence>
<evidence type="ECO:0000256" key="2">
    <source>
        <dbReference type="ARBA" id="ARBA00011902"/>
    </source>
</evidence>
<feature type="region of interest" description="Disordered" evidence="16">
    <location>
        <begin position="1024"/>
        <end position="1050"/>
    </location>
</feature>
<keyword evidence="5 17" id="KW-0472">Membrane</keyword>
<evidence type="ECO:0000256" key="10">
    <source>
        <dbReference type="ARBA" id="ARBA00051243"/>
    </source>
</evidence>
<keyword evidence="6" id="KW-1015">Disulfide bond</keyword>
<dbReference type="InterPro" id="IPR007110">
    <property type="entry name" value="Ig-like_dom"/>
</dbReference>
<dbReference type="InterPro" id="IPR013098">
    <property type="entry name" value="Ig_I-set"/>
</dbReference>
<dbReference type="GO" id="GO:0007169">
    <property type="term" value="P:cell surface receptor protein tyrosine kinase signaling pathway"/>
    <property type="evidence" value="ECO:0007669"/>
    <property type="project" value="TreeGrafter"/>
</dbReference>
<dbReference type="PROSITE" id="PS50011">
    <property type="entry name" value="PROTEIN_KINASE_DOM"/>
    <property type="match status" value="1"/>
</dbReference>
<dbReference type="InterPro" id="IPR001245">
    <property type="entry name" value="Ser-Thr/Tyr_kinase_cat_dom"/>
</dbReference>
<dbReference type="Gene3D" id="2.60.40.10">
    <property type="entry name" value="Immunoglobulins"/>
    <property type="match status" value="6"/>
</dbReference>
<keyword evidence="3 17" id="KW-0812">Transmembrane</keyword>
<organism evidence="20 21">
    <name type="scientific">Caerostris darwini</name>
    <dbReference type="NCBI Taxonomy" id="1538125"/>
    <lineage>
        <taxon>Eukaryota</taxon>
        <taxon>Metazoa</taxon>
        <taxon>Ecdysozoa</taxon>
        <taxon>Arthropoda</taxon>
        <taxon>Chelicerata</taxon>
        <taxon>Arachnida</taxon>
        <taxon>Araneae</taxon>
        <taxon>Araneomorphae</taxon>
        <taxon>Entelegynae</taxon>
        <taxon>Araneoidea</taxon>
        <taxon>Araneidae</taxon>
        <taxon>Caerostris</taxon>
    </lineage>
</organism>
<dbReference type="EMBL" id="BPLQ01015574">
    <property type="protein sequence ID" value="GIY89097.1"/>
    <property type="molecule type" value="Genomic_DNA"/>
</dbReference>
<keyword evidence="12 15" id="KW-0067">ATP-binding</keyword>
<dbReference type="PROSITE" id="PS50835">
    <property type="entry name" value="IG_LIKE"/>
    <property type="match status" value="3"/>
</dbReference>
<dbReference type="FunFam" id="2.60.40.10:FF:000032">
    <property type="entry name" value="palladin isoform X1"/>
    <property type="match status" value="1"/>
</dbReference>
<dbReference type="InterPro" id="IPR003598">
    <property type="entry name" value="Ig_sub2"/>
</dbReference>
<dbReference type="InterPro" id="IPR000719">
    <property type="entry name" value="Prot_kinase_dom"/>
</dbReference>
<dbReference type="GO" id="GO:0005524">
    <property type="term" value="F:ATP binding"/>
    <property type="evidence" value="ECO:0007669"/>
    <property type="project" value="UniProtKB-UniRule"/>
</dbReference>
<dbReference type="PIRSF" id="PIRSF000615">
    <property type="entry name" value="TyrPK_CSF1-R"/>
    <property type="match status" value="1"/>
</dbReference>
<dbReference type="InterPro" id="IPR013783">
    <property type="entry name" value="Ig-like_fold"/>
</dbReference>
<feature type="binding site" evidence="13">
    <location>
        <position position="1103"/>
    </location>
    <ligand>
        <name>Mg(2+)</name>
        <dbReference type="ChEBI" id="CHEBI:18420"/>
    </ligand>
</feature>
<feature type="binding site" evidence="12 15">
    <location>
        <position position="878"/>
    </location>
    <ligand>
        <name>ATP</name>
        <dbReference type="ChEBI" id="CHEBI:30616"/>
    </ligand>
</feature>
<dbReference type="Gene3D" id="3.30.200.20">
    <property type="entry name" value="Phosphorylase Kinase, domain 1"/>
    <property type="match status" value="1"/>
</dbReference>
<feature type="domain" description="Ig-like" evidence="19">
    <location>
        <begin position="223"/>
        <end position="325"/>
    </location>
</feature>
<keyword evidence="8" id="KW-0325">Glycoprotein</keyword>
<feature type="binding site" evidence="12">
    <location>
        <begin position="851"/>
        <end position="858"/>
    </location>
    <ligand>
        <name>ATP</name>
        <dbReference type="ChEBI" id="CHEBI:30616"/>
    </ligand>
</feature>
<keyword evidence="9" id="KW-0393">Immunoglobulin domain</keyword>
<evidence type="ECO:0000256" key="17">
    <source>
        <dbReference type="SAM" id="Phobius"/>
    </source>
</evidence>
<dbReference type="SUPFAM" id="SSF48726">
    <property type="entry name" value="Immunoglobulin"/>
    <property type="match status" value="6"/>
</dbReference>
<sequence length="1378" mass="156900">MQKECFADVHQFYPPSLDIEDSFIDVKSNESIKITCFGRYPVTWKIKSYMKNMTINSDRVTITSSITDLDPFNKYKSTFVLDKLYFNDTGYYTCYYEGTIDFELPDNITSIYVFVNDPEHLFIETPSIMTGHMLIATLQYRKALIPCLPTSSTLNVTLWKTEGEEELVVKPDLTFDPRVGFIIHYPTIYFNGLFQCRAFSDEVYEAINLTLLYMTDTYNAPQPDITSSGAEHPVVNGTFTLKCTVIVETDTRLFIDWNYPNKNSTEGRINETQPISKWKTNKGYKHQEVSTSLIVKNVQTSDSGMYVCTVTDHSQKTGHAYANIYVYESPQPCHVNLTTDIDVSQPIIAEAGNDVRFVVTFTPYPANLQQFQLYWEKGGRRLREDNHYHVNRTNSSMVLEIKQLTRADADTYVLHAKTKDVNNSLTIQLEVKDEPIVSVRRAEPIYRVGQELSLECHADGYPVPIVWWRWKPCEQSDWDCSPGGSHGWKDVEPNGDLPNQENVTLEYSDEKSFSLVSHIHLTAHQSGHYKCTASNVMGKDDEIVPFVVTDADDGFEISITKRKPVDKDFVQLICKVNTFNFSFIDWKWRPMHSAGELMSLDNIPGVDVYVNTSSYSHTSVVTFHPIRVNLSGEYECIAGSYRKNNTEVKHIIIDVREIRRPVLNQTNMIGFSLETAPGSLQEFFCFVDGVPFPTIVWTKDGEELDITNMSGVEITEEGQRLTIKRVLERDAGFYECIAENSGGMVKANATLDILMDERAQNGLTTGEISAVVVFGIVAIVLFFVGSCLIQRILKEKKQKKELNFISHNFFERGYIDIFNPNLPLEDQIDLLPYKHNCEFPKERLKFGKTLGQGAFGRVVKAEAIGLVDGEASTTVAVKMLKEAADVEQRKALIAELKILIHIGRHVNIVNLLGAVTKNLSKGELYVIVEYCCYGNLRHFLLKHKGSFIDQLDHRTGQLDPQISTLPGSPFTNNTSDTMVTYSNILGLGMDNPIYSKEQSLNYADLEHQQITNDSGTGISVFTNPSGSSISDRYQRSSMNPTPSTNDENEDAPNNIFITTCDLLCYAFQCARGMEYLASRKLIHRDLAARNVLLAKDNVVKICDFGLAKDCYKYSNYIKKTSGLLPIKWMAIESIRDRVFTTKSDSWSFGVLLWELFTLGSNPYPGVEINEEFYKKLKNGYRMENPEFAPEKIHNLMKNCWLNDPLERPDFSYLAEQIGALLESSVRKYYVELNTPYQMMNEELFSNNNDYLQMTGVSKEDYTNMVNFSDPKPVASSPMNNYDNILHPISQRPTEAVPMIRLDNLLAPAPRERYIKNRRLSSELSSEDAQNVTDITYLNMTSSSEKDETEEFDSVFPDKKVHYENGGFYMQEQEMNTRC</sequence>
<dbReference type="InterPro" id="IPR003599">
    <property type="entry name" value="Ig_sub"/>
</dbReference>
<dbReference type="Pfam" id="PF21339">
    <property type="entry name" value="VEGFR-1-like_Ig-like"/>
    <property type="match status" value="1"/>
</dbReference>
<evidence type="ECO:0000256" key="8">
    <source>
        <dbReference type="ARBA" id="ARBA00023180"/>
    </source>
</evidence>
<protein>
    <recommendedName>
        <fullName evidence="2">receptor protein-tyrosine kinase</fullName>
        <ecNumber evidence="2">2.7.10.1</ecNumber>
    </recommendedName>
</protein>
<feature type="site" description="Important for interaction with phosphotyrosine-binding proteins" evidence="14">
    <location>
        <position position="1229"/>
    </location>
</feature>
<evidence type="ECO:0000256" key="14">
    <source>
        <dbReference type="PIRSR" id="PIRSR000615-4"/>
    </source>
</evidence>
<dbReference type="GO" id="GO:0004714">
    <property type="term" value="F:transmembrane receptor protein tyrosine kinase activity"/>
    <property type="evidence" value="ECO:0007669"/>
    <property type="project" value="UniProtKB-EC"/>
</dbReference>
<keyword evidence="4 17" id="KW-1133">Transmembrane helix</keyword>
<dbReference type="PROSITE" id="PS00107">
    <property type="entry name" value="PROTEIN_KINASE_ATP"/>
    <property type="match status" value="1"/>
</dbReference>
<accession>A0AAV4X1V6</accession>
<feature type="transmembrane region" description="Helical" evidence="17">
    <location>
        <begin position="768"/>
        <end position="789"/>
    </location>
</feature>
<dbReference type="Gene3D" id="1.10.510.10">
    <property type="entry name" value="Transferase(Phosphotransferase) domain 1"/>
    <property type="match status" value="1"/>
</dbReference>
<evidence type="ECO:0000256" key="5">
    <source>
        <dbReference type="ARBA" id="ARBA00023136"/>
    </source>
</evidence>
<feature type="compositionally biased region" description="Polar residues" evidence="16">
    <location>
        <begin position="1024"/>
        <end position="1045"/>
    </location>
</feature>
<dbReference type="PROSITE" id="PS00109">
    <property type="entry name" value="PROTEIN_KINASE_TYR"/>
    <property type="match status" value="1"/>
</dbReference>
<feature type="binding site" evidence="12">
    <location>
        <position position="1089"/>
    </location>
    <ligand>
        <name>ATP</name>
        <dbReference type="ChEBI" id="CHEBI:30616"/>
    </ligand>
</feature>
<dbReference type="PANTHER" id="PTHR24416:SF600">
    <property type="entry name" value="PDGF- AND VEGF-RECEPTOR RELATED, ISOFORM J"/>
    <property type="match status" value="1"/>
</dbReference>
<dbReference type="Pfam" id="PF07714">
    <property type="entry name" value="PK_Tyr_Ser-Thr"/>
    <property type="match status" value="1"/>
</dbReference>
<dbReference type="SMART" id="SM00409">
    <property type="entry name" value="IG"/>
    <property type="match status" value="6"/>
</dbReference>
<evidence type="ECO:0000313" key="20">
    <source>
        <dbReference type="EMBL" id="GIY89097.1"/>
    </source>
</evidence>
<comment type="caution">
    <text evidence="20">The sequence shown here is derived from an EMBL/GenBank/DDBJ whole genome shotgun (WGS) entry which is preliminary data.</text>
</comment>
<dbReference type="PANTHER" id="PTHR24416">
    <property type="entry name" value="TYROSINE-PROTEIN KINASE RECEPTOR"/>
    <property type="match status" value="1"/>
</dbReference>
<evidence type="ECO:0000313" key="21">
    <source>
        <dbReference type="Proteomes" id="UP001054837"/>
    </source>
</evidence>
<dbReference type="InterPro" id="IPR050122">
    <property type="entry name" value="RTK"/>
</dbReference>
<dbReference type="InterPro" id="IPR013151">
    <property type="entry name" value="Immunoglobulin_dom"/>
</dbReference>
<dbReference type="FunFam" id="1.10.510.10:FF:000373">
    <property type="entry name" value="Receptor protein-tyrosine kinase"/>
    <property type="match status" value="1"/>
</dbReference>
<keyword evidence="21" id="KW-1185">Reference proteome</keyword>
<dbReference type="GO" id="GO:0046872">
    <property type="term" value="F:metal ion binding"/>
    <property type="evidence" value="ECO:0007669"/>
    <property type="project" value="UniProtKB-KW"/>
</dbReference>
<dbReference type="InterPro" id="IPR011009">
    <property type="entry name" value="Kinase-like_dom_sf"/>
</dbReference>
<dbReference type="InterPro" id="IPR008266">
    <property type="entry name" value="Tyr_kinase_AS"/>
</dbReference>
<evidence type="ECO:0000259" key="18">
    <source>
        <dbReference type="PROSITE" id="PS50011"/>
    </source>
</evidence>
<dbReference type="CDD" id="cd00096">
    <property type="entry name" value="Ig"/>
    <property type="match status" value="1"/>
</dbReference>
<name>A0AAV4X1V6_9ARAC</name>
<comment type="catalytic activity">
    <reaction evidence="10">
        <text>L-tyrosyl-[protein] + ATP = O-phospho-L-tyrosyl-[protein] + ADP + H(+)</text>
        <dbReference type="Rhea" id="RHEA:10596"/>
        <dbReference type="Rhea" id="RHEA-COMP:10136"/>
        <dbReference type="Rhea" id="RHEA-COMP:20101"/>
        <dbReference type="ChEBI" id="CHEBI:15378"/>
        <dbReference type="ChEBI" id="CHEBI:30616"/>
        <dbReference type="ChEBI" id="CHEBI:46858"/>
        <dbReference type="ChEBI" id="CHEBI:61978"/>
        <dbReference type="ChEBI" id="CHEBI:456216"/>
        <dbReference type="EC" id="2.7.10.1"/>
    </reaction>
</comment>
<keyword evidence="7 20" id="KW-0675">Receptor</keyword>
<comment type="subcellular location">
    <subcellularLocation>
        <location evidence="1">Membrane</location>
        <topology evidence="1">Single-pass membrane protein</topology>
    </subcellularLocation>
</comment>
<keyword evidence="12 15" id="KW-0547">Nucleotide-binding</keyword>
<dbReference type="PRINTS" id="PR01832">
    <property type="entry name" value="VEGFRECEPTOR"/>
</dbReference>
<feature type="domain" description="Ig-like" evidence="19">
    <location>
        <begin position="661"/>
        <end position="752"/>
    </location>
</feature>
<dbReference type="GO" id="GO:0005886">
    <property type="term" value="C:plasma membrane"/>
    <property type="evidence" value="ECO:0007669"/>
    <property type="project" value="TreeGrafter"/>
</dbReference>
<feature type="active site" description="Proton acceptor" evidence="11">
    <location>
        <position position="1085"/>
    </location>
</feature>
<dbReference type="SUPFAM" id="SSF56112">
    <property type="entry name" value="Protein kinase-like (PK-like)"/>
    <property type="match status" value="1"/>
</dbReference>
<evidence type="ECO:0000256" key="15">
    <source>
        <dbReference type="PROSITE-ProRule" id="PRU10141"/>
    </source>
</evidence>
<dbReference type="FunFam" id="3.30.200.20:FF:000384">
    <property type="entry name" value="Receptor protein-tyrosine kinase"/>
    <property type="match status" value="1"/>
</dbReference>
<dbReference type="SMART" id="SM00219">
    <property type="entry name" value="TyrKc"/>
    <property type="match status" value="1"/>
</dbReference>
<evidence type="ECO:0000256" key="6">
    <source>
        <dbReference type="ARBA" id="ARBA00023157"/>
    </source>
</evidence>
<evidence type="ECO:0000256" key="11">
    <source>
        <dbReference type="PIRSR" id="PIRSR000615-1"/>
    </source>
</evidence>
<keyword evidence="13" id="KW-0460">Magnesium</keyword>
<evidence type="ECO:0000256" key="13">
    <source>
        <dbReference type="PIRSR" id="PIRSR000615-3"/>
    </source>
</evidence>
<dbReference type="Pfam" id="PF00047">
    <property type="entry name" value="ig"/>
    <property type="match status" value="1"/>
</dbReference>
<reference evidence="20 21" key="1">
    <citation type="submission" date="2021-06" db="EMBL/GenBank/DDBJ databases">
        <title>Caerostris darwini draft genome.</title>
        <authorList>
            <person name="Kono N."/>
            <person name="Arakawa K."/>
        </authorList>
    </citation>
    <scope>NUCLEOTIDE SEQUENCE [LARGE SCALE GENOMIC DNA]</scope>
</reference>
<evidence type="ECO:0000256" key="1">
    <source>
        <dbReference type="ARBA" id="ARBA00004167"/>
    </source>
</evidence>
<dbReference type="InterPro" id="IPR036179">
    <property type="entry name" value="Ig-like_dom_sf"/>
</dbReference>
<evidence type="ECO:0000256" key="16">
    <source>
        <dbReference type="SAM" id="MobiDB-lite"/>
    </source>
</evidence>
<proteinExistence type="predicted"/>
<evidence type="ECO:0000256" key="4">
    <source>
        <dbReference type="ARBA" id="ARBA00022989"/>
    </source>
</evidence>
<evidence type="ECO:0000256" key="3">
    <source>
        <dbReference type="ARBA" id="ARBA00022692"/>
    </source>
</evidence>
<feature type="binding site" evidence="13">
    <location>
        <position position="1090"/>
    </location>
    <ligand>
        <name>Mg(2+)</name>
        <dbReference type="ChEBI" id="CHEBI:18420"/>
    </ligand>
</feature>
<dbReference type="GO" id="GO:0043235">
    <property type="term" value="C:receptor complex"/>
    <property type="evidence" value="ECO:0007669"/>
    <property type="project" value="TreeGrafter"/>
</dbReference>
<dbReference type="InterPro" id="IPR020635">
    <property type="entry name" value="Tyr_kinase_cat_dom"/>
</dbReference>
<dbReference type="SMART" id="SM00408">
    <property type="entry name" value="IGc2"/>
    <property type="match status" value="4"/>
</dbReference>
<evidence type="ECO:0000256" key="9">
    <source>
        <dbReference type="ARBA" id="ARBA00023319"/>
    </source>
</evidence>
<dbReference type="Pfam" id="PF07679">
    <property type="entry name" value="I-set"/>
    <property type="match status" value="2"/>
</dbReference>
<dbReference type="InterPro" id="IPR017441">
    <property type="entry name" value="Protein_kinase_ATP_BS"/>
</dbReference>